<keyword evidence="2" id="KW-1185">Reference proteome</keyword>
<evidence type="ECO:0000313" key="1">
    <source>
        <dbReference type="EMBL" id="EMR14379.1"/>
    </source>
</evidence>
<dbReference type="InterPro" id="IPR012675">
    <property type="entry name" value="Beta-grasp_dom_sf"/>
</dbReference>
<accession>M7PVA6</accession>
<dbReference type="NCBIfam" id="TIGR01683">
    <property type="entry name" value="thiS"/>
    <property type="match status" value="1"/>
</dbReference>
<dbReference type="PATRIC" id="fig|1286106.3.peg.48"/>
<dbReference type="PANTHER" id="PTHR34472">
    <property type="entry name" value="SULFUR CARRIER PROTEIN THIS"/>
    <property type="match status" value="1"/>
</dbReference>
<dbReference type="AlphaFoldDB" id="M7PVA6"/>
<protein>
    <submittedName>
        <fullName evidence="1">Thiamine biosynthesis protein ThiS</fullName>
    </submittedName>
</protein>
<organism evidence="1 2">
    <name type="scientific">Methylophaga lonarensis MPL</name>
    <dbReference type="NCBI Taxonomy" id="1286106"/>
    <lineage>
        <taxon>Bacteria</taxon>
        <taxon>Pseudomonadati</taxon>
        <taxon>Pseudomonadota</taxon>
        <taxon>Gammaproteobacteria</taxon>
        <taxon>Thiotrichales</taxon>
        <taxon>Piscirickettsiaceae</taxon>
        <taxon>Methylophaga</taxon>
    </lineage>
</organism>
<comment type="caution">
    <text evidence="1">The sequence shown here is derived from an EMBL/GenBank/DDBJ whole genome shotgun (WGS) entry which is preliminary data.</text>
</comment>
<dbReference type="CDD" id="cd00565">
    <property type="entry name" value="Ubl_ThiS"/>
    <property type="match status" value="1"/>
</dbReference>
<dbReference type="SUPFAM" id="SSF54285">
    <property type="entry name" value="MoaD/ThiS"/>
    <property type="match status" value="1"/>
</dbReference>
<dbReference type="InterPro" id="IPR016155">
    <property type="entry name" value="Mopterin_synth/thiamin_S_b"/>
</dbReference>
<dbReference type="Pfam" id="PF02597">
    <property type="entry name" value="ThiS"/>
    <property type="match status" value="1"/>
</dbReference>
<gene>
    <name evidence="1" type="ORF">MPL1_00245</name>
</gene>
<dbReference type="Gene3D" id="3.10.20.30">
    <property type="match status" value="1"/>
</dbReference>
<dbReference type="InterPro" id="IPR010035">
    <property type="entry name" value="Thi_S"/>
</dbReference>
<dbReference type="PANTHER" id="PTHR34472:SF1">
    <property type="entry name" value="SULFUR CARRIER PROTEIN THIS"/>
    <property type="match status" value="1"/>
</dbReference>
<dbReference type="RefSeq" id="WP_009725121.1">
    <property type="nucleotide sequence ID" value="NZ_APHR01000001.1"/>
</dbReference>
<sequence>MSTEAQKATNTIVVNDKAILLESPVSLTEALQMAEQAEGRYVVVLNDTIVPRSEHQSAMVRPGDKLEIIAPMSGG</sequence>
<proteinExistence type="predicted"/>
<evidence type="ECO:0000313" key="2">
    <source>
        <dbReference type="Proteomes" id="UP000012019"/>
    </source>
</evidence>
<dbReference type="OrthoDB" id="9800283at2"/>
<dbReference type="STRING" id="1286106.MPL1_00245"/>
<dbReference type="EMBL" id="APHR01000001">
    <property type="protein sequence ID" value="EMR14379.1"/>
    <property type="molecule type" value="Genomic_DNA"/>
</dbReference>
<dbReference type="Proteomes" id="UP000012019">
    <property type="component" value="Unassembled WGS sequence"/>
</dbReference>
<reference evidence="1 2" key="1">
    <citation type="journal article" date="2013" name="Genome Announc.">
        <title>Draft Genome Sequence of Methylophaga lonarensis MPLT, a Haloalkaliphilic (Non-Methane-Utilizing) Methylotroph.</title>
        <authorList>
            <person name="Shetty S.A."/>
            <person name="Marathe N.P."/>
            <person name="Munot H."/>
            <person name="Antony C.P."/>
            <person name="Dhotre D.P."/>
            <person name="Murrell J.C."/>
            <person name="Shouche Y.S."/>
        </authorList>
    </citation>
    <scope>NUCLEOTIDE SEQUENCE [LARGE SCALE GENOMIC DNA]</scope>
    <source>
        <strain evidence="1 2">MPL</strain>
    </source>
</reference>
<dbReference type="InterPro" id="IPR003749">
    <property type="entry name" value="ThiS/MoaD-like"/>
</dbReference>
<name>M7PVA6_9GAMM</name>